<dbReference type="AlphaFoldDB" id="A0A9D4H1D0"/>
<dbReference type="Proteomes" id="UP000828390">
    <property type="component" value="Unassembled WGS sequence"/>
</dbReference>
<evidence type="ECO:0000313" key="2">
    <source>
        <dbReference type="Proteomes" id="UP000828390"/>
    </source>
</evidence>
<comment type="caution">
    <text evidence="1">The sequence shown here is derived from an EMBL/GenBank/DDBJ whole genome shotgun (WGS) entry which is preliminary data.</text>
</comment>
<reference evidence="1" key="1">
    <citation type="journal article" date="2019" name="bioRxiv">
        <title>The Genome of the Zebra Mussel, Dreissena polymorpha: A Resource for Invasive Species Research.</title>
        <authorList>
            <person name="McCartney M.A."/>
            <person name="Auch B."/>
            <person name="Kono T."/>
            <person name="Mallez S."/>
            <person name="Zhang Y."/>
            <person name="Obille A."/>
            <person name="Becker A."/>
            <person name="Abrahante J.E."/>
            <person name="Garbe J."/>
            <person name="Badalamenti J.P."/>
            <person name="Herman A."/>
            <person name="Mangelson H."/>
            <person name="Liachko I."/>
            <person name="Sullivan S."/>
            <person name="Sone E.D."/>
            <person name="Koren S."/>
            <person name="Silverstein K.A.T."/>
            <person name="Beckman K.B."/>
            <person name="Gohl D.M."/>
        </authorList>
    </citation>
    <scope>NUCLEOTIDE SEQUENCE</scope>
    <source>
        <strain evidence="1">Duluth1</strain>
        <tissue evidence="1">Whole animal</tissue>
    </source>
</reference>
<proteinExistence type="predicted"/>
<dbReference type="EMBL" id="JAIWYP010000005">
    <property type="protein sequence ID" value="KAH3825628.1"/>
    <property type="molecule type" value="Genomic_DNA"/>
</dbReference>
<protein>
    <submittedName>
        <fullName evidence="1">Uncharacterized protein</fullName>
    </submittedName>
</protein>
<reference evidence="1" key="2">
    <citation type="submission" date="2020-11" db="EMBL/GenBank/DDBJ databases">
        <authorList>
            <person name="McCartney M.A."/>
            <person name="Auch B."/>
            <person name="Kono T."/>
            <person name="Mallez S."/>
            <person name="Becker A."/>
            <person name="Gohl D.M."/>
            <person name="Silverstein K.A.T."/>
            <person name="Koren S."/>
            <person name="Bechman K.B."/>
            <person name="Herman A."/>
            <person name="Abrahante J.E."/>
            <person name="Garbe J."/>
        </authorList>
    </citation>
    <scope>NUCLEOTIDE SEQUENCE</scope>
    <source>
        <strain evidence="1">Duluth1</strain>
        <tissue evidence="1">Whole animal</tissue>
    </source>
</reference>
<name>A0A9D4H1D0_DREPO</name>
<accession>A0A9D4H1D0</accession>
<organism evidence="1 2">
    <name type="scientific">Dreissena polymorpha</name>
    <name type="common">Zebra mussel</name>
    <name type="synonym">Mytilus polymorpha</name>
    <dbReference type="NCBI Taxonomy" id="45954"/>
    <lineage>
        <taxon>Eukaryota</taxon>
        <taxon>Metazoa</taxon>
        <taxon>Spiralia</taxon>
        <taxon>Lophotrochozoa</taxon>
        <taxon>Mollusca</taxon>
        <taxon>Bivalvia</taxon>
        <taxon>Autobranchia</taxon>
        <taxon>Heteroconchia</taxon>
        <taxon>Euheterodonta</taxon>
        <taxon>Imparidentia</taxon>
        <taxon>Neoheterodontei</taxon>
        <taxon>Myida</taxon>
        <taxon>Dreissenoidea</taxon>
        <taxon>Dreissenidae</taxon>
        <taxon>Dreissena</taxon>
    </lineage>
</organism>
<evidence type="ECO:0000313" key="1">
    <source>
        <dbReference type="EMBL" id="KAH3825628.1"/>
    </source>
</evidence>
<keyword evidence="2" id="KW-1185">Reference proteome</keyword>
<sequence length="75" mass="8572">MHIATGFGINVSPLCSYGTMEITEHFLLECCIHEIHWHELLKSLHKLCGVTALNIKTLLNTDEHPYIPGWRETIT</sequence>
<gene>
    <name evidence="1" type="ORF">DPMN_127509</name>
</gene>